<dbReference type="GO" id="GO:0000160">
    <property type="term" value="P:phosphorelay signal transduction system"/>
    <property type="evidence" value="ECO:0007669"/>
    <property type="project" value="InterPro"/>
</dbReference>
<feature type="modified residue" description="4-aspartylphosphate" evidence="5">
    <location>
        <position position="54"/>
    </location>
</feature>
<dbReference type="Pfam" id="PF00072">
    <property type="entry name" value="Response_reg"/>
    <property type="match status" value="1"/>
</dbReference>
<evidence type="ECO:0008006" key="10">
    <source>
        <dbReference type="Google" id="ProtNLM"/>
    </source>
</evidence>
<dbReference type="PRINTS" id="PR00038">
    <property type="entry name" value="HTHLUXR"/>
</dbReference>
<evidence type="ECO:0000256" key="1">
    <source>
        <dbReference type="ARBA" id="ARBA00022553"/>
    </source>
</evidence>
<dbReference type="EMBL" id="LJUO01000093">
    <property type="protein sequence ID" value="KPK70366.1"/>
    <property type="molecule type" value="Genomic_DNA"/>
</dbReference>
<dbReference type="Proteomes" id="UP000051096">
    <property type="component" value="Unassembled WGS sequence"/>
</dbReference>
<evidence type="ECO:0000259" key="6">
    <source>
        <dbReference type="PROSITE" id="PS50043"/>
    </source>
</evidence>
<evidence type="ECO:0000256" key="2">
    <source>
        <dbReference type="ARBA" id="ARBA00023015"/>
    </source>
</evidence>
<evidence type="ECO:0000256" key="5">
    <source>
        <dbReference type="PROSITE-ProRule" id="PRU00169"/>
    </source>
</evidence>
<keyword evidence="4" id="KW-0804">Transcription</keyword>
<feature type="domain" description="HTH luxR-type" evidence="6">
    <location>
        <begin position="146"/>
        <end position="211"/>
    </location>
</feature>
<organism evidence="8 9">
    <name type="scientific">candidate division WOR_3 bacterium SM23_60</name>
    <dbReference type="NCBI Taxonomy" id="1703780"/>
    <lineage>
        <taxon>Bacteria</taxon>
        <taxon>Bacteria division WOR-3</taxon>
    </lineage>
</organism>
<dbReference type="PROSITE" id="PS50110">
    <property type="entry name" value="RESPONSE_REGULATORY"/>
    <property type="match status" value="1"/>
</dbReference>
<dbReference type="PROSITE" id="PS50043">
    <property type="entry name" value="HTH_LUXR_2"/>
    <property type="match status" value="1"/>
</dbReference>
<evidence type="ECO:0000313" key="9">
    <source>
        <dbReference type="Proteomes" id="UP000051096"/>
    </source>
</evidence>
<name>A0A0S8GBY7_UNCW3</name>
<dbReference type="CDD" id="cd17535">
    <property type="entry name" value="REC_NarL-like"/>
    <property type="match status" value="1"/>
</dbReference>
<keyword evidence="2" id="KW-0805">Transcription regulation</keyword>
<dbReference type="GO" id="GO:0003677">
    <property type="term" value="F:DNA binding"/>
    <property type="evidence" value="ECO:0007669"/>
    <property type="project" value="UniProtKB-KW"/>
</dbReference>
<comment type="caution">
    <text evidence="8">The sequence shown here is derived from an EMBL/GenBank/DDBJ whole genome shotgun (WGS) entry which is preliminary data.</text>
</comment>
<accession>A0A0S8GBY7</accession>
<dbReference type="GO" id="GO:0006355">
    <property type="term" value="P:regulation of DNA-templated transcription"/>
    <property type="evidence" value="ECO:0007669"/>
    <property type="project" value="InterPro"/>
</dbReference>
<protein>
    <recommendedName>
        <fullName evidence="10">LuxR family transcriptional regulator</fullName>
    </recommendedName>
</protein>
<evidence type="ECO:0000313" key="8">
    <source>
        <dbReference type="EMBL" id="KPK70366.1"/>
    </source>
</evidence>
<dbReference type="InterPro" id="IPR011006">
    <property type="entry name" value="CheY-like_superfamily"/>
</dbReference>
<dbReference type="PROSITE" id="PS00622">
    <property type="entry name" value="HTH_LUXR_1"/>
    <property type="match status" value="1"/>
</dbReference>
<gene>
    <name evidence="8" type="ORF">AMJ87_08945</name>
</gene>
<dbReference type="SMART" id="SM00448">
    <property type="entry name" value="REC"/>
    <property type="match status" value="1"/>
</dbReference>
<dbReference type="PANTHER" id="PTHR43214:SF41">
    <property type="entry name" value="NITRATE_NITRITE RESPONSE REGULATOR PROTEIN NARP"/>
    <property type="match status" value="1"/>
</dbReference>
<reference evidence="8 9" key="1">
    <citation type="journal article" date="2015" name="Microbiome">
        <title>Genomic resolution of linkages in carbon, nitrogen, and sulfur cycling among widespread estuary sediment bacteria.</title>
        <authorList>
            <person name="Baker B.J."/>
            <person name="Lazar C.S."/>
            <person name="Teske A.P."/>
            <person name="Dick G.J."/>
        </authorList>
    </citation>
    <scope>NUCLEOTIDE SEQUENCE [LARGE SCALE GENOMIC DNA]</scope>
    <source>
        <strain evidence="8">SM23_60</strain>
    </source>
</reference>
<dbReference type="InterPro" id="IPR001789">
    <property type="entry name" value="Sig_transdc_resp-reg_receiver"/>
</dbReference>
<dbReference type="PANTHER" id="PTHR43214">
    <property type="entry name" value="TWO-COMPONENT RESPONSE REGULATOR"/>
    <property type="match status" value="1"/>
</dbReference>
<proteinExistence type="predicted"/>
<dbReference type="CDD" id="cd06170">
    <property type="entry name" value="LuxR_C_like"/>
    <property type="match status" value="1"/>
</dbReference>
<dbReference type="Pfam" id="PF00196">
    <property type="entry name" value="GerE"/>
    <property type="match status" value="1"/>
</dbReference>
<dbReference type="Gene3D" id="3.40.50.2300">
    <property type="match status" value="1"/>
</dbReference>
<dbReference type="SUPFAM" id="SSF46894">
    <property type="entry name" value="C-terminal effector domain of the bipartite response regulators"/>
    <property type="match status" value="1"/>
</dbReference>
<dbReference type="SUPFAM" id="SSF52172">
    <property type="entry name" value="CheY-like"/>
    <property type="match status" value="1"/>
</dbReference>
<evidence type="ECO:0000256" key="4">
    <source>
        <dbReference type="ARBA" id="ARBA00023163"/>
    </source>
</evidence>
<keyword evidence="1 5" id="KW-0597">Phosphoprotein</keyword>
<dbReference type="InterPro" id="IPR000792">
    <property type="entry name" value="Tscrpt_reg_LuxR_C"/>
</dbReference>
<dbReference type="InterPro" id="IPR058245">
    <property type="entry name" value="NreC/VraR/RcsB-like_REC"/>
</dbReference>
<dbReference type="AlphaFoldDB" id="A0A0S8GBY7"/>
<sequence>MYRIFLADDHTLIRQGLKRILEENHGYQVIGETGDGLRIVPDIKRLRPDAIILDISMPNLSGIDAISQIRKVNKKIKILILTMHRNEDYVYECLVSGAHGYLLKEDADTELVAAMEAIRRDNIFVSSCFAEEVIREFVGKKREARKKKPIAALTAREQQVLRLIAEGMSNKEVAKALSISVRTVEHHRLNIMRKLDVSNVAGLVTYAVKTKLISVD</sequence>
<evidence type="ECO:0000256" key="3">
    <source>
        <dbReference type="ARBA" id="ARBA00023125"/>
    </source>
</evidence>
<keyword evidence="3" id="KW-0238">DNA-binding</keyword>
<evidence type="ECO:0000259" key="7">
    <source>
        <dbReference type="PROSITE" id="PS50110"/>
    </source>
</evidence>
<dbReference type="SMART" id="SM00421">
    <property type="entry name" value="HTH_LUXR"/>
    <property type="match status" value="1"/>
</dbReference>
<feature type="domain" description="Response regulatory" evidence="7">
    <location>
        <begin position="3"/>
        <end position="119"/>
    </location>
</feature>
<dbReference type="InterPro" id="IPR016032">
    <property type="entry name" value="Sig_transdc_resp-reg_C-effctor"/>
</dbReference>
<dbReference type="InterPro" id="IPR039420">
    <property type="entry name" value="WalR-like"/>
</dbReference>